<dbReference type="EMBL" id="VIFK01000074">
    <property type="protein sequence ID" value="TQE99294.1"/>
    <property type="molecule type" value="Genomic_DNA"/>
</dbReference>
<accession>A0A540VRB5</accession>
<dbReference type="AlphaFoldDB" id="A0A540VRB5"/>
<evidence type="ECO:0000256" key="1">
    <source>
        <dbReference type="SAM" id="MobiDB-lite"/>
    </source>
</evidence>
<reference evidence="2 3" key="1">
    <citation type="submission" date="2019-06" db="EMBL/GenBank/DDBJ databases">
        <title>Metagenome assembled Genome of Spiribacter salinus SL48-SHIP from the microbial mat of Salt Lake 48 (Novosibirsk region, Russia).</title>
        <authorList>
            <person name="Shipova A."/>
            <person name="Rozanov A.S."/>
            <person name="Bryanskaya A.V."/>
            <person name="Peltek S.E."/>
        </authorList>
    </citation>
    <scope>NUCLEOTIDE SEQUENCE [LARGE SCALE GENOMIC DNA]</scope>
    <source>
        <strain evidence="2">SL48-SHIP-2</strain>
    </source>
</reference>
<dbReference type="GO" id="GO:0004803">
    <property type="term" value="F:transposase activity"/>
    <property type="evidence" value="ECO:0007669"/>
    <property type="project" value="InterPro"/>
</dbReference>
<evidence type="ECO:0000313" key="3">
    <source>
        <dbReference type="Proteomes" id="UP000315400"/>
    </source>
</evidence>
<comment type="caution">
    <text evidence="2">The sequence shown here is derived from an EMBL/GenBank/DDBJ whole genome shotgun (WGS) entry which is preliminary data.</text>
</comment>
<protein>
    <submittedName>
        <fullName evidence="2">Transposase</fullName>
    </submittedName>
</protein>
<dbReference type="SUPFAM" id="SSF48295">
    <property type="entry name" value="TrpR-like"/>
    <property type="match status" value="1"/>
</dbReference>
<dbReference type="GO" id="GO:0006313">
    <property type="term" value="P:DNA transposition"/>
    <property type="evidence" value="ECO:0007669"/>
    <property type="project" value="InterPro"/>
</dbReference>
<dbReference type="InterPro" id="IPR002514">
    <property type="entry name" value="Transposase_8"/>
</dbReference>
<name>A0A540VRB5_9GAMM</name>
<sequence length="114" mass="12466">MRSGSGRSFSTDATLEVLTEDAGQRRDRRWPYPVKARIVAETLRLGAAVAAVAQRHGVKENHQLAWRALARQGKLVPAAPENEVEFAALVVSAALQDAEPSAEINALMPWTYQT</sequence>
<evidence type="ECO:0000313" key="2">
    <source>
        <dbReference type="EMBL" id="TQE99294.1"/>
    </source>
</evidence>
<feature type="compositionally biased region" description="Polar residues" evidence="1">
    <location>
        <begin position="1"/>
        <end position="13"/>
    </location>
</feature>
<feature type="region of interest" description="Disordered" evidence="1">
    <location>
        <begin position="1"/>
        <end position="25"/>
    </location>
</feature>
<gene>
    <name evidence="2" type="ORF">FKY71_09350</name>
</gene>
<dbReference type="Proteomes" id="UP000315400">
    <property type="component" value="Unassembled WGS sequence"/>
</dbReference>
<dbReference type="InterPro" id="IPR010921">
    <property type="entry name" value="Trp_repressor/repl_initiator"/>
</dbReference>
<dbReference type="GO" id="GO:0043565">
    <property type="term" value="F:sequence-specific DNA binding"/>
    <property type="evidence" value="ECO:0007669"/>
    <property type="project" value="InterPro"/>
</dbReference>
<dbReference type="Pfam" id="PF01527">
    <property type="entry name" value="HTH_Tnp_1"/>
    <property type="match status" value="1"/>
</dbReference>
<proteinExistence type="predicted"/>
<organism evidence="2 3">
    <name type="scientific">Spiribacter salinus</name>
    <dbReference type="NCBI Taxonomy" id="1335746"/>
    <lineage>
        <taxon>Bacteria</taxon>
        <taxon>Pseudomonadati</taxon>
        <taxon>Pseudomonadota</taxon>
        <taxon>Gammaproteobacteria</taxon>
        <taxon>Chromatiales</taxon>
        <taxon>Ectothiorhodospiraceae</taxon>
        <taxon>Spiribacter</taxon>
    </lineage>
</organism>